<evidence type="ECO:0000256" key="2">
    <source>
        <dbReference type="SAM" id="Phobius"/>
    </source>
</evidence>
<evidence type="ECO:0000313" key="3">
    <source>
        <dbReference type="EMBL" id="KAE8076649.1"/>
    </source>
</evidence>
<feature type="compositionally biased region" description="Basic and acidic residues" evidence="1">
    <location>
        <begin position="245"/>
        <end position="254"/>
    </location>
</feature>
<dbReference type="AlphaFoldDB" id="A0A5N6RCV9"/>
<protein>
    <submittedName>
        <fullName evidence="3">Uncharacterized protein</fullName>
    </submittedName>
</protein>
<feature type="transmembrane region" description="Helical" evidence="2">
    <location>
        <begin position="163"/>
        <end position="184"/>
    </location>
</feature>
<evidence type="ECO:0000256" key="1">
    <source>
        <dbReference type="SAM" id="MobiDB-lite"/>
    </source>
</evidence>
<keyword evidence="2" id="KW-0472">Membrane</keyword>
<name>A0A5N6RCV9_9ROSI</name>
<feature type="compositionally biased region" description="Basic residues" evidence="1">
    <location>
        <begin position="101"/>
        <end position="113"/>
    </location>
</feature>
<keyword evidence="2" id="KW-0812">Transmembrane</keyword>
<organism evidence="3 4">
    <name type="scientific">Carpinus fangiana</name>
    <dbReference type="NCBI Taxonomy" id="176857"/>
    <lineage>
        <taxon>Eukaryota</taxon>
        <taxon>Viridiplantae</taxon>
        <taxon>Streptophyta</taxon>
        <taxon>Embryophyta</taxon>
        <taxon>Tracheophyta</taxon>
        <taxon>Spermatophyta</taxon>
        <taxon>Magnoliopsida</taxon>
        <taxon>eudicotyledons</taxon>
        <taxon>Gunneridae</taxon>
        <taxon>Pentapetalae</taxon>
        <taxon>rosids</taxon>
        <taxon>fabids</taxon>
        <taxon>Fagales</taxon>
        <taxon>Betulaceae</taxon>
        <taxon>Carpinus</taxon>
    </lineage>
</organism>
<dbReference type="EMBL" id="CM017326">
    <property type="protein sequence ID" value="KAE8076649.1"/>
    <property type="molecule type" value="Genomic_DNA"/>
</dbReference>
<dbReference type="PANTHER" id="PTHR34188:SF20">
    <property type="entry name" value="PROTEIN, PUTATIVE-RELATED"/>
    <property type="match status" value="1"/>
</dbReference>
<proteinExistence type="predicted"/>
<evidence type="ECO:0000313" key="4">
    <source>
        <dbReference type="Proteomes" id="UP000327013"/>
    </source>
</evidence>
<feature type="region of interest" description="Disordered" evidence="1">
    <location>
        <begin position="95"/>
        <end position="125"/>
    </location>
</feature>
<feature type="compositionally biased region" description="Acidic residues" evidence="1">
    <location>
        <begin position="13"/>
        <end position="24"/>
    </location>
</feature>
<feature type="region of interest" description="Disordered" evidence="1">
    <location>
        <begin position="1"/>
        <end position="30"/>
    </location>
</feature>
<feature type="compositionally biased region" description="Low complexity" evidence="1">
    <location>
        <begin position="217"/>
        <end position="235"/>
    </location>
</feature>
<feature type="region of interest" description="Disordered" evidence="1">
    <location>
        <begin position="215"/>
        <end position="254"/>
    </location>
</feature>
<feature type="compositionally biased region" description="Basic and acidic residues" evidence="1">
    <location>
        <begin position="1"/>
        <end position="12"/>
    </location>
</feature>
<keyword evidence="2" id="KW-1133">Transmembrane helix</keyword>
<sequence>MDHMIPRERDIETDLESGETTSEDDSSKAPLLGAIMQARTFLGKIHSGFVDGSARSEDGLSLCDNVPNSNGVSPEKVKMVNNKIVEGEATVDYLEKTPVKEKRKKASNKKAPKPPRPPRGPSLDAADQKLIKEISELAMLKRARVERMKALKKMKAAKSSPKGSSIFAMVMTILFFLVIIFQGMSSRKNTPVSFQGSPLSAGPTEGGLISLEYYPFPSASEPNEPASASASGSPNLVEQIAGSDESEKLTRVAG</sequence>
<gene>
    <name evidence="3" type="ORF">FH972_015285</name>
</gene>
<dbReference type="PANTHER" id="PTHR34188">
    <property type="entry name" value="OS01G0299500 PROTEIN"/>
    <property type="match status" value="1"/>
</dbReference>
<keyword evidence="4" id="KW-1185">Reference proteome</keyword>
<reference evidence="3 4" key="1">
    <citation type="submission" date="2019-06" db="EMBL/GenBank/DDBJ databases">
        <title>A chromosomal-level reference genome of Carpinus fangiana (Coryloideae, Betulaceae).</title>
        <authorList>
            <person name="Yang X."/>
            <person name="Wang Z."/>
            <person name="Zhang L."/>
            <person name="Hao G."/>
            <person name="Liu J."/>
            <person name="Yang Y."/>
        </authorList>
    </citation>
    <scope>NUCLEOTIDE SEQUENCE [LARGE SCALE GENOMIC DNA]</scope>
    <source>
        <strain evidence="3">Cfa_2016G</strain>
        <tissue evidence="3">Leaf</tissue>
    </source>
</reference>
<dbReference type="OrthoDB" id="909678at2759"/>
<accession>A0A5N6RCV9</accession>
<dbReference type="Proteomes" id="UP000327013">
    <property type="component" value="Chromosome 6"/>
</dbReference>